<dbReference type="OrthoDB" id="4774723at2"/>
<dbReference type="RefSeq" id="WP_083076252.1">
    <property type="nucleotide sequence ID" value="NZ_AP022615.1"/>
</dbReference>
<feature type="transmembrane region" description="Helical" evidence="4">
    <location>
        <begin position="46"/>
        <end position="66"/>
    </location>
</feature>
<feature type="region of interest" description="Disordered" evidence="3">
    <location>
        <begin position="1"/>
        <end position="36"/>
    </location>
</feature>
<evidence type="ECO:0000256" key="3">
    <source>
        <dbReference type="SAM" id="MobiDB-lite"/>
    </source>
</evidence>
<dbReference type="PANTHER" id="PTHR37042">
    <property type="entry name" value="OUTER MEMBRANE PROTEIN RV1973"/>
    <property type="match status" value="1"/>
</dbReference>
<dbReference type="PANTHER" id="PTHR37042:SF4">
    <property type="entry name" value="OUTER MEMBRANE PROTEIN RV1973"/>
    <property type="match status" value="1"/>
</dbReference>
<sequence>MTEEAKEPEAADEIDDAGRVDGDESQSKDRLARWRGRATPRLSHPAAALVASAAVVAALAGLAGWLGHRAYEAHEANAKRELYVQVARQGAVNLTTINYTEVDADVQRILDSSTGAFRDDFEQRSKPFVEVVKAAQSKSEGTITDAGLESERGDSAQVLVAVAVKSRTAGGEEAPREWRMRIEVRSVGPDARDAKVSNVVFVP</sequence>
<keyword evidence="2 4" id="KW-0472">Membrane</keyword>
<accession>A0A1X0DCU7</accession>
<dbReference type="STRING" id="53376.BST25_19890"/>
<keyword evidence="4" id="KW-0812">Transmembrane</keyword>
<proteinExistence type="predicted"/>
<evidence type="ECO:0000256" key="4">
    <source>
        <dbReference type="SAM" id="Phobius"/>
    </source>
</evidence>
<evidence type="ECO:0000313" key="5">
    <source>
        <dbReference type="EMBL" id="ORA70158.1"/>
    </source>
</evidence>
<keyword evidence="6" id="KW-1185">Reference proteome</keyword>
<dbReference type="Proteomes" id="UP000192566">
    <property type="component" value="Unassembled WGS sequence"/>
</dbReference>
<gene>
    <name evidence="5" type="ORF">BST25_19890</name>
</gene>
<reference evidence="5 6" key="1">
    <citation type="submission" date="2017-02" db="EMBL/GenBank/DDBJ databases">
        <title>The new phylogeny of genus Mycobacterium.</title>
        <authorList>
            <person name="Tortoli E."/>
            <person name="Trovato A."/>
            <person name="Cirillo D.M."/>
        </authorList>
    </citation>
    <scope>NUCLEOTIDE SEQUENCE [LARGE SCALE GENOMIC DNA]</scope>
    <source>
        <strain evidence="5 6">DSM 44471</strain>
    </source>
</reference>
<comment type="caution">
    <text evidence="5">The sequence shown here is derived from an EMBL/GenBank/DDBJ whole genome shotgun (WGS) entry which is preliminary data.</text>
</comment>
<evidence type="ECO:0000256" key="1">
    <source>
        <dbReference type="ARBA" id="ARBA00004370"/>
    </source>
</evidence>
<dbReference type="AlphaFoldDB" id="A0A1X0DCU7"/>
<organism evidence="5 6">
    <name type="scientific">Mycobacterium heidelbergense</name>
    <dbReference type="NCBI Taxonomy" id="53376"/>
    <lineage>
        <taxon>Bacteria</taxon>
        <taxon>Bacillati</taxon>
        <taxon>Actinomycetota</taxon>
        <taxon>Actinomycetes</taxon>
        <taxon>Mycobacteriales</taxon>
        <taxon>Mycobacteriaceae</taxon>
        <taxon>Mycobacterium</taxon>
        <taxon>Mycobacterium simiae complex</taxon>
    </lineage>
</organism>
<protein>
    <submittedName>
        <fullName evidence="5">Mce protein</fullName>
    </submittedName>
</protein>
<evidence type="ECO:0000313" key="6">
    <source>
        <dbReference type="Proteomes" id="UP000192566"/>
    </source>
</evidence>
<keyword evidence="4" id="KW-1133">Transmembrane helix</keyword>
<evidence type="ECO:0000256" key="2">
    <source>
        <dbReference type="ARBA" id="ARBA00023136"/>
    </source>
</evidence>
<dbReference type="GO" id="GO:0016020">
    <property type="term" value="C:membrane"/>
    <property type="evidence" value="ECO:0007669"/>
    <property type="project" value="UniProtKB-SubCell"/>
</dbReference>
<name>A0A1X0DCU7_MYCHE</name>
<dbReference type="EMBL" id="MVHR01000038">
    <property type="protein sequence ID" value="ORA70158.1"/>
    <property type="molecule type" value="Genomic_DNA"/>
</dbReference>
<comment type="subcellular location">
    <subcellularLocation>
        <location evidence="1">Membrane</location>
    </subcellularLocation>
</comment>
<feature type="compositionally biased region" description="Basic and acidic residues" evidence="3">
    <location>
        <begin position="16"/>
        <end position="32"/>
    </location>
</feature>